<dbReference type="Gene3D" id="1.10.220.150">
    <property type="entry name" value="Arf GTPase activating protein"/>
    <property type="match status" value="1"/>
</dbReference>
<dbReference type="STRING" id="28573.A0A0U1M595"/>
<dbReference type="SUPFAM" id="SSF46934">
    <property type="entry name" value="UBA-like"/>
    <property type="match status" value="1"/>
</dbReference>
<dbReference type="EMBL" id="CVMT01000007">
    <property type="protein sequence ID" value="CRG90156.1"/>
    <property type="molecule type" value="Genomic_DNA"/>
</dbReference>
<name>A0A0U1M595_TALIS</name>
<dbReference type="Pfam" id="PF01412">
    <property type="entry name" value="ArfGap"/>
    <property type="match status" value="1"/>
</dbReference>
<dbReference type="Proteomes" id="UP000054383">
    <property type="component" value="Unassembled WGS sequence"/>
</dbReference>
<feature type="region of interest" description="Disordered" evidence="2">
    <location>
        <begin position="545"/>
        <end position="655"/>
    </location>
</feature>
<feature type="compositionally biased region" description="Polar residues" evidence="2">
    <location>
        <begin position="385"/>
        <end position="399"/>
    </location>
</feature>
<dbReference type="GO" id="GO:0008270">
    <property type="term" value="F:zinc ion binding"/>
    <property type="evidence" value="ECO:0007669"/>
    <property type="project" value="UniProtKB-KW"/>
</dbReference>
<dbReference type="OrthoDB" id="10266696at2759"/>
<feature type="compositionally biased region" description="Polar residues" evidence="2">
    <location>
        <begin position="628"/>
        <end position="647"/>
    </location>
</feature>
<keyword evidence="1" id="KW-0479">Metal-binding</keyword>
<evidence type="ECO:0000256" key="1">
    <source>
        <dbReference type="PROSITE-ProRule" id="PRU00288"/>
    </source>
</evidence>
<accession>A0A0U1M595</accession>
<dbReference type="InterPro" id="IPR038508">
    <property type="entry name" value="ArfGAP_dom_sf"/>
</dbReference>
<feature type="compositionally biased region" description="Low complexity" evidence="2">
    <location>
        <begin position="274"/>
        <end position="285"/>
    </location>
</feature>
<feature type="compositionally biased region" description="Low complexity" evidence="2">
    <location>
        <begin position="192"/>
        <end position="206"/>
    </location>
</feature>
<keyword evidence="5" id="KW-1185">Reference proteome</keyword>
<evidence type="ECO:0000256" key="2">
    <source>
        <dbReference type="SAM" id="MobiDB-lite"/>
    </source>
</evidence>
<dbReference type="InterPro" id="IPR015940">
    <property type="entry name" value="UBA"/>
</dbReference>
<feature type="compositionally biased region" description="Low complexity" evidence="2">
    <location>
        <begin position="573"/>
        <end position="599"/>
    </location>
</feature>
<dbReference type="InterPro" id="IPR037278">
    <property type="entry name" value="ARFGAP/RecO"/>
</dbReference>
<feature type="compositionally biased region" description="Polar residues" evidence="2">
    <location>
        <begin position="409"/>
        <end position="436"/>
    </location>
</feature>
<dbReference type="SMART" id="SM00105">
    <property type="entry name" value="ArfGap"/>
    <property type="match status" value="1"/>
</dbReference>
<dbReference type="GO" id="GO:0005096">
    <property type="term" value="F:GTPase activator activity"/>
    <property type="evidence" value="ECO:0007669"/>
    <property type="project" value="InterPro"/>
</dbReference>
<dbReference type="GO" id="GO:0005737">
    <property type="term" value="C:cytoplasm"/>
    <property type="evidence" value="ECO:0007669"/>
    <property type="project" value="TreeGrafter"/>
</dbReference>
<feature type="compositionally biased region" description="Polar residues" evidence="2">
    <location>
        <begin position="349"/>
        <end position="361"/>
    </location>
</feature>
<proteinExistence type="predicted"/>
<feature type="domain" description="Arf-GAP" evidence="3">
    <location>
        <begin position="15"/>
        <end position="141"/>
    </location>
</feature>
<evidence type="ECO:0000259" key="3">
    <source>
        <dbReference type="PROSITE" id="PS50115"/>
    </source>
</evidence>
<feature type="compositionally biased region" description="Polar residues" evidence="2">
    <location>
        <begin position="553"/>
        <end position="562"/>
    </location>
</feature>
<dbReference type="InterPro" id="IPR009060">
    <property type="entry name" value="UBA-like_sf"/>
</dbReference>
<protein>
    <submittedName>
        <fullName evidence="4">UBA domain-containing protein 3</fullName>
    </submittedName>
</protein>
<feature type="region of interest" description="Disordered" evidence="2">
    <location>
        <begin position="124"/>
        <end position="206"/>
    </location>
</feature>
<dbReference type="SUPFAM" id="SSF57863">
    <property type="entry name" value="ArfGap/RecO-like zinc finger"/>
    <property type="match status" value="1"/>
</dbReference>
<dbReference type="FunFam" id="1.10.220.150:FF:000026">
    <property type="entry name" value="GTPase activating protein for Arf, putative"/>
    <property type="match status" value="1"/>
</dbReference>
<organism evidence="4 5">
    <name type="scientific">Talaromyces islandicus</name>
    <name type="common">Penicillium islandicum</name>
    <dbReference type="NCBI Taxonomy" id="28573"/>
    <lineage>
        <taxon>Eukaryota</taxon>
        <taxon>Fungi</taxon>
        <taxon>Dikarya</taxon>
        <taxon>Ascomycota</taxon>
        <taxon>Pezizomycotina</taxon>
        <taxon>Eurotiomycetes</taxon>
        <taxon>Eurotiomycetidae</taxon>
        <taxon>Eurotiales</taxon>
        <taxon>Trichocomaceae</taxon>
        <taxon>Talaromyces</taxon>
        <taxon>Talaromyces sect. Islandici</taxon>
    </lineage>
</organism>
<dbReference type="InterPro" id="IPR001164">
    <property type="entry name" value="ArfGAP_dom"/>
</dbReference>
<feature type="region of interest" description="Disordered" evidence="2">
    <location>
        <begin position="267"/>
        <end position="517"/>
    </location>
</feature>
<dbReference type="PANTHER" id="PTHR45705">
    <property type="entry name" value="FI20236P1"/>
    <property type="match status" value="1"/>
</dbReference>
<reference evidence="4 5" key="1">
    <citation type="submission" date="2015-04" db="EMBL/GenBank/DDBJ databases">
        <authorList>
            <person name="Syromyatnikov M.Y."/>
            <person name="Popov V.N."/>
        </authorList>
    </citation>
    <scope>NUCLEOTIDE SEQUENCE [LARGE SCALE GENOMIC DNA]</scope>
    <source>
        <strain evidence="4">WF-38-12</strain>
    </source>
</reference>
<feature type="compositionally biased region" description="Basic and acidic residues" evidence="2">
    <location>
        <begin position="124"/>
        <end position="153"/>
    </location>
</feature>
<sequence>MTSVINKRQQARNERALQELIRSVPGNDRCADCQARNPGWASWNLGIFLCMRCGSLHRKMGTHISKVKSLSMDSWTTDQVENMRRRGNDAVNKEYNPKGIKPAIPIDADEVDSAMERFIRQKYEHRILEDGKPKPPSRDDSGYHTQRSFDEPVQHTSPPIPPKSGRKFGFGLRSVSSTSRLPQLSTDRAATPSSPSSAGYGPSSPSVGINKQSRVFGLNLGEANVASVEMKLKMLRDMGFPNDRRNASVLKGHFGDMERAVESLTRLGEGGQDAPSQPSAGASPSNPDPAPPPISKSAADDPWSINTTVSSSAGAQVKPSAPAPAPAPTKSYNPFDAPQPTPQQAPTTGLENSFQSLQVSQRLFPHTTGGYPSQQMTAPTAIPPLQTSHSYTNSPQPVNHNPFFLSAPVSAQSTGNPYFNQSAQSTPIQPTQSLSPGNPFFGSISAQSTGAQQNQAPSSQGFPPPRHANTMPMYSSSQTFAPQQQQPQQPQYLQSSQTSYNPFNTSNTSSFNIQQQQQILTSHNPYQNQQMATPTARMDKNSIMSLYNLGPSGPTTMSTIPEQSQPQQPPPQQQQTNNPYQTTSPAPSLLTTSGSTPQTMQSQSPYNISTPQRSATMPEFVSPRPSDPLNNNPFFNTAQPQQQQSTNPFPTAAPVAAPAQSAGLGIGLGQTAAAPPPPPTKMNFMPTSHMSKGSVDINGLQNGRHSPDAFASLSARYA</sequence>
<dbReference type="PANTHER" id="PTHR45705:SF7">
    <property type="entry name" value="ACTIVATING PROTEIN FOR ARF, PUTATIVE (AFU_ORTHOLOGUE AFUA_4G09120)-RELATED"/>
    <property type="match status" value="1"/>
</dbReference>
<dbReference type="Gene3D" id="1.10.8.10">
    <property type="entry name" value="DNA helicase RuvA subunit, C-terminal domain"/>
    <property type="match status" value="1"/>
</dbReference>
<dbReference type="SMART" id="SM00165">
    <property type="entry name" value="UBA"/>
    <property type="match status" value="1"/>
</dbReference>
<dbReference type="InterPro" id="IPR051718">
    <property type="entry name" value="ARF_GTPase-activating"/>
</dbReference>
<evidence type="ECO:0000313" key="5">
    <source>
        <dbReference type="Proteomes" id="UP000054383"/>
    </source>
</evidence>
<dbReference type="CDD" id="cd08204">
    <property type="entry name" value="ArfGap"/>
    <property type="match status" value="1"/>
</dbReference>
<gene>
    <name evidence="4" type="primary">soc2</name>
    <name evidence="4" type="ORF">PISL3812_07198</name>
</gene>
<feature type="compositionally biased region" description="Polar residues" evidence="2">
    <location>
        <begin position="444"/>
        <end position="461"/>
    </location>
</feature>
<dbReference type="PROSITE" id="PS50115">
    <property type="entry name" value="ARFGAP"/>
    <property type="match status" value="1"/>
</dbReference>
<dbReference type="PRINTS" id="PR00405">
    <property type="entry name" value="REVINTRACTNG"/>
</dbReference>
<feature type="compositionally biased region" description="Low complexity" evidence="2">
    <location>
        <begin position="475"/>
        <end position="517"/>
    </location>
</feature>
<feature type="compositionally biased region" description="Polar residues" evidence="2">
    <location>
        <begin position="174"/>
        <end position="188"/>
    </location>
</feature>
<keyword evidence="1" id="KW-0862">Zinc</keyword>
<keyword evidence="1" id="KW-0863">Zinc-finger</keyword>
<feature type="compositionally biased region" description="Polar residues" evidence="2">
    <location>
        <begin position="304"/>
        <end position="314"/>
    </location>
</feature>
<dbReference type="AlphaFoldDB" id="A0A0U1M595"/>
<feature type="compositionally biased region" description="Polar residues" evidence="2">
    <location>
        <begin position="600"/>
        <end position="615"/>
    </location>
</feature>
<dbReference type="OMA" id="ASWNMGI"/>
<evidence type="ECO:0000313" key="4">
    <source>
        <dbReference type="EMBL" id="CRG90156.1"/>
    </source>
</evidence>